<sequence>MGLKHPVRQHREFQLWQVDDAGKAWEFGVLYPMWPRGSCAWLCKTTGIAAGMTGFHGISTISARRGFLGRAWGSELAKNSDLPEDIRLWREEDVLFCLSAQRLENLGGWLVGEESYRRWTQTIALNPIALDERLEAYAEFAHRAIDGEIFGSSAGGEQPKFSCYSEALCGPRHVIVKFTPARRNDNQRRWADLLTAEASALTLLNEEGLAAARCDLLSTDSGQVFLELSALTAPVLSGDVASCLLKACKVNTLRAYLAGLRPSHV</sequence>
<proteinExistence type="predicted"/>
<dbReference type="PANTHER" id="PTHR37419:SF8">
    <property type="entry name" value="TOXIN YJJJ"/>
    <property type="match status" value="1"/>
</dbReference>
<protein>
    <submittedName>
        <fullName evidence="1">Putative DNA-binding transcriptional regulator</fullName>
    </submittedName>
</protein>
<name>A0A2X2SX40_9ENTR</name>
<dbReference type="Proteomes" id="UP000251197">
    <property type="component" value="Unassembled WGS sequence"/>
</dbReference>
<dbReference type="GO" id="GO:0003677">
    <property type="term" value="F:DNA binding"/>
    <property type="evidence" value="ECO:0007669"/>
    <property type="project" value="UniProtKB-KW"/>
</dbReference>
<dbReference type="EMBL" id="UAVU01000003">
    <property type="protein sequence ID" value="SQA97566.1"/>
    <property type="molecule type" value="Genomic_DNA"/>
</dbReference>
<gene>
    <name evidence="1" type="ORF">NCTC12120_01400</name>
</gene>
<dbReference type="GO" id="GO:0004674">
    <property type="term" value="F:protein serine/threonine kinase activity"/>
    <property type="evidence" value="ECO:0007669"/>
    <property type="project" value="TreeGrafter"/>
</dbReference>
<reference evidence="1 2" key="1">
    <citation type="submission" date="2018-06" db="EMBL/GenBank/DDBJ databases">
        <authorList>
            <consortium name="Pathogen Informatics"/>
            <person name="Doyle S."/>
        </authorList>
    </citation>
    <scope>NUCLEOTIDE SEQUENCE [LARGE SCALE GENOMIC DNA]</scope>
    <source>
        <strain evidence="1 2">NCTC12120</strain>
    </source>
</reference>
<dbReference type="PANTHER" id="PTHR37419">
    <property type="entry name" value="SERINE/THREONINE-PROTEIN KINASE TOXIN HIPA"/>
    <property type="match status" value="1"/>
</dbReference>
<dbReference type="AlphaFoldDB" id="A0A2X2SX40"/>
<dbReference type="InterPro" id="IPR052028">
    <property type="entry name" value="HipA_Ser/Thr_kinase"/>
</dbReference>
<evidence type="ECO:0000313" key="2">
    <source>
        <dbReference type="Proteomes" id="UP000251197"/>
    </source>
</evidence>
<dbReference type="GO" id="GO:0005829">
    <property type="term" value="C:cytosol"/>
    <property type="evidence" value="ECO:0007669"/>
    <property type="project" value="TreeGrafter"/>
</dbReference>
<accession>A0A2X2SX40</accession>
<keyword evidence="1" id="KW-0238">DNA-binding</keyword>
<evidence type="ECO:0000313" key="1">
    <source>
        <dbReference type="EMBL" id="SQA97566.1"/>
    </source>
</evidence>
<organism evidence="1 2">
    <name type="scientific">Cedecea neteri</name>
    <dbReference type="NCBI Taxonomy" id="158822"/>
    <lineage>
        <taxon>Bacteria</taxon>
        <taxon>Pseudomonadati</taxon>
        <taxon>Pseudomonadota</taxon>
        <taxon>Gammaproteobacteria</taxon>
        <taxon>Enterobacterales</taxon>
        <taxon>Enterobacteriaceae</taxon>
        <taxon>Cedecea</taxon>
    </lineage>
</organism>